<evidence type="ECO:0000259" key="8">
    <source>
        <dbReference type="PROSITE" id="PS50893"/>
    </source>
</evidence>
<accession>A0ABW5TKY0</accession>
<evidence type="ECO:0000256" key="3">
    <source>
        <dbReference type="ARBA" id="ARBA00022741"/>
    </source>
</evidence>
<evidence type="ECO:0000313" key="10">
    <source>
        <dbReference type="Proteomes" id="UP001597427"/>
    </source>
</evidence>
<evidence type="ECO:0000256" key="2">
    <source>
        <dbReference type="ARBA" id="ARBA00022475"/>
    </source>
</evidence>
<dbReference type="InterPro" id="IPR050086">
    <property type="entry name" value="MetN_ABC_transporter-like"/>
</dbReference>
<evidence type="ECO:0000313" key="9">
    <source>
        <dbReference type="EMBL" id="MFD2729766.1"/>
    </source>
</evidence>
<keyword evidence="4 9" id="KW-0067">ATP-binding</keyword>
<gene>
    <name evidence="9" type="ORF">ACFSR0_10095</name>
</gene>
<keyword evidence="3" id="KW-0547">Nucleotide-binding</keyword>
<dbReference type="GO" id="GO:0005524">
    <property type="term" value="F:ATP binding"/>
    <property type="evidence" value="ECO:0007669"/>
    <property type="project" value="UniProtKB-KW"/>
</dbReference>
<sequence>MFSVKNVGKIYGSSIALEDVSFQVARGEFLGIVGKSGSGKSTLLRLLHFMEQPTSGTITFLGENGSQFKKAELQQVKQKIAMIFQQYNLLHNLTVAENVGLPLKLIGVKQPEQVQALLRFVGLADKADRFPKDLSGGEKQRVAIARALIREPTVLLCDEATSSLDEANTEDMLRLLQQVQQERDLTVIFVSHELETVKKVCNRVLVMEHGHLLGEVINQPTNLRQVEETYFDLVKRRLNR</sequence>
<dbReference type="SUPFAM" id="SSF52540">
    <property type="entry name" value="P-loop containing nucleoside triphosphate hydrolases"/>
    <property type="match status" value="1"/>
</dbReference>
<dbReference type="InterPro" id="IPR003439">
    <property type="entry name" value="ABC_transporter-like_ATP-bd"/>
</dbReference>
<keyword evidence="7" id="KW-0472">Membrane</keyword>
<dbReference type="PANTHER" id="PTHR43166:SF30">
    <property type="entry name" value="METHIONINE IMPORT ATP-BINDING PROTEIN METN"/>
    <property type="match status" value="1"/>
</dbReference>
<name>A0ABW5TKY0_9ENTE</name>
<reference evidence="10" key="1">
    <citation type="journal article" date="2019" name="Int. J. Syst. Evol. Microbiol.">
        <title>The Global Catalogue of Microorganisms (GCM) 10K type strain sequencing project: providing services to taxonomists for standard genome sequencing and annotation.</title>
        <authorList>
            <consortium name="The Broad Institute Genomics Platform"/>
            <consortium name="The Broad Institute Genome Sequencing Center for Infectious Disease"/>
            <person name="Wu L."/>
            <person name="Ma J."/>
        </authorList>
    </citation>
    <scope>NUCLEOTIDE SEQUENCE [LARGE SCALE GENOMIC DNA]</scope>
    <source>
        <strain evidence="10">TISTR 932</strain>
    </source>
</reference>
<dbReference type="PROSITE" id="PS00211">
    <property type="entry name" value="ABC_TRANSPORTER_1"/>
    <property type="match status" value="1"/>
</dbReference>
<evidence type="ECO:0000256" key="6">
    <source>
        <dbReference type="ARBA" id="ARBA00022970"/>
    </source>
</evidence>
<evidence type="ECO:0000256" key="1">
    <source>
        <dbReference type="ARBA" id="ARBA00022448"/>
    </source>
</evidence>
<keyword evidence="6" id="KW-0029">Amino-acid transport</keyword>
<keyword evidence="10" id="KW-1185">Reference proteome</keyword>
<dbReference type="EMBL" id="JBHUMO010000058">
    <property type="protein sequence ID" value="MFD2729766.1"/>
    <property type="molecule type" value="Genomic_DNA"/>
</dbReference>
<dbReference type="PANTHER" id="PTHR43166">
    <property type="entry name" value="AMINO ACID IMPORT ATP-BINDING PROTEIN"/>
    <property type="match status" value="1"/>
</dbReference>
<evidence type="ECO:0000256" key="4">
    <source>
        <dbReference type="ARBA" id="ARBA00022840"/>
    </source>
</evidence>
<dbReference type="RefSeq" id="WP_379982417.1">
    <property type="nucleotide sequence ID" value="NZ_JBHUMO010000058.1"/>
</dbReference>
<dbReference type="InterPro" id="IPR017871">
    <property type="entry name" value="ABC_transporter-like_CS"/>
</dbReference>
<dbReference type="Gene3D" id="3.40.50.300">
    <property type="entry name" value="P-loop containing nucleotide triphosphate hydrolases"/>
    <property type="match status" value="1"/>
</dbReference>
<dbReference type="SMART" id="SM00382">
    <property type="entry name" value="AAA"/>
    <property type="match status" value="1"/>
</dbReference>
<proteinExistence type="predicted"/>
<evidence type="ECO:0000256" key="5">
    <source>
        <dbReference type="ARBA" id="ARBA00022967"/>
    </source>
</evidence>
<dbReference type="PROSITE" id="PS50893">
    <property type="entry name" value="ABC_TRANSPORTER_2"/>
    <property type="match status" value="1"/>
</dbReference>
<comment type="caution">
    <text evidence="9">The sequence shown here is derived from an EMBL/GenBank/DDBJ whole genome shotgun (WGS) entry which is preliminary data.</text>
</comment>
<evidence type="ECO:0000256" key="7">
    <source>
        <dbReference type="ARBA" id="ARBA00023136"/>
    </source>
</evidence>
<feature type="domain" description="ABC transporter" evidence="8">
    <location>
        <begin position="2"/>
        <end position="234"/>
    </location>
</feature>
<keyword evidence="1" id="KW-0813">Transport</keyword>
<keyword evidence="2" id="KW-1003">Cell membrane</keyword>
<organism evidence="9 10">
    <name type="scientific">Enterococcus camelliae</name>
    <dbReference type="NCBI Taxonomy" id="453959"/>
    <lineage>
        <taxon>Bacteria</taxon>
        <taxon>Bacillati</taxon>
        <taxon>Bacillota</taxon>
        <taxon>Bacilli</taxon>
        <taxon>Lactobacillales</taxon>
        <taxon>Enterococcaceae</taxon>
        <taxon>Enterococcus</taxon>
    </lineage>
</organism>
<protein>
    <submittedName>
        <fullName evidence="9">ATP-binding cassette domain-containing protein</fullName>
    </submittedName>
</protein>
<dbReference type="Pfam" id="PF00005">
    <property type="entry name" value="ABC_tran"/>
    <property type="match status" value="1"/>
</dbReference>
<dbReference type="InterPro" id="IPR003593">
    <property type="entry name" value="AAA+_ATPase"/>
</dbReference>
<dbReference type="InterPro" id="IPR027417">
    <property type="entry name" value="P-loop_NTPase"/>
</dbReference>
<keyword evidence="5" id="KW-1278">Translocase</keyword>
<dbReference type="Proteomes" id="UP001597427">
    <property type="component" value="Unassembled WGS sequence"/>
</dbReference>